<sequence>MSWHYTSATSHLIPVHEFCPANSSTTALYLAPLHIFSPIKIQFRLHPRSIYMFCSTCVPIATPVLPSNQATSGTHQPDPFPSLSRLPTVP</sequence>
<reference evidence="2" key="1">
    <citation type="submission" date="2023-11" db="EMBL/GenBank/DDBJ databases">
        <title>Genome assemblies of two species of porcelain crab, Petrolisthes cinctipes and Petrolisthes manimaculis (Anomura: Porcellanidae).</title>
        <authorList>
            <person name="Angst P."/>
        </authorList>
    </citation>
    <scope>NUCLEOTIDE SEQUENCE</scope>
    <source>
        <strain evidence="2">PB745_02</strain>
        <tissue evidence="2">Gill</tissue>
    </source>
</reference>
<dbReference type="Proteomes" id="UP001292094">
    <property type="component" value="Unassembled WGS sequence"/>
</dbReference>
<evidence type="ECO:0000256" key="1">
    <source>
        <dbReference type="SAM" id="MobiDB-lite"/>
    </source>
</evidence>
<protein>
    <submittedName>
        <fullName evidence="2">Uncharacterized protein</fullName>
    </submittedName>
</protein>
<keyword evidence="3" id="KW-1185">Reference proteome</keyword>
<evidence type="ECO:0000313" key="3">
    <source>
        <dbReference type="Proteomes" id="UP001292094"/>
    </source>
</evidence>
<comment type="caution">
    <text evidence="2">The sequence shown here is derived from an EMBL/GenBank/DDBJ whole genome shotgun (WGS) entry which is preliminary data.</text>
</comment>
<accession>A0AAE1QQ93</accession>
<gene>
    <name evidence="2" type="ORF">Pmani_000274</name>
</gene>
<dbReference type="AlphaFoldDB" id="A0AAE1QQ93"/>
<proteinExistence type="predicted"/>
<dbReference type="EMBL" id="JAWZYT010000017">
    <property type="protein sequence ID" value="KAK4329377.1"/>
    <property type="molecule type" value="Genomic_DNA"/>
</dbReference>
<evidence type="ECO:0000313" key="2">
    <source>
        <dbReference type="EMBL" id="KAK4329377.1"/>
    </source>
</evidence>
<feature type="region of interest" description="Disordered" evidence="1">
    <location>
        <begin position="68"/>
        <end position="90"/>
    </location>
</feature>
<name>A0AAE1QQ93_9EUCA</name>
<organism evidence="2 3">
    <name type="scientific">Petrolisthes manimaculis</name>
    <dbReference type="NCBI Taxonomy" id="1843537"/>
    <lineage>
        <taxon>Eukaryota</taxon>
        <taxon>Metazoa</taxon>
        <taxon>Ecdysozoa</taxon>
        <taxon>Arthropoda</taxon>
        <taxon>Crustacea</taxon>
        <taxon>Multicrustacea</taxon>
        <taxon>Malacostraca</taxon>
        <taxon>Eumalacostraca</taxon>
        <taxon>Eucarida</taxon>
        <taxon>Decapoda</taxon>
        <taxon>Pleocyemata</taxon>
        <taxon>Anomura</taxon>
        <taxon>Galatheoidea</taxon>
        <taxon>Porcellanidae</taxon>
        <taxon>Petrolisthes</taxon>
    </lineage>
</organism>